<protein>
    <submittedName>
        <fullName evidence="3">Phosphotransferase</fullName>
    </submittedName>
</protein>
<dbReference type="Gene3D" id="3.90.1200.10">
    <property type="match status" value="1"/>
</dbReference>
<dbReference type="InterPro" id="IPR002575">
    <property type="entry name" value="Aminoglycoside_PTrfase"/>
</dbReference>
<gene>
    <name evidence="3" type="ORF">Bequi_12445</name>
</gene>
<dbReference type="Proteomes" id="UP001203761">
    <property type="component" value="Unassembled WGS sequence"/>
</dbReference>
<dbReference type="SUPFAM" id="SSF56112">
    <property type="entry name" value="Protein kinase-like (PK-like)"/>
    <property type="match status" value="1"/>
</dbReference>
<evidence type="ECO:0000259" key="2">
    <source>
        <dbReference type="Pfam" id="PF01636"/>
    </source>
</evidence>
<proteinExistence type="predicted"/>
<accession>A0ABT0R2L8</accession>
<reference evidence="3" key="1">
    <citation type="submission" date="2022-02" db="EMBL/GenBank/DDBJ databases">
        <authorList>
            <person name="Lee M."/>
            <person name="Kim S.-J."/>
            <person name="Jung M.-Y."/>
        </authorList>
    </citation>
    <scope>NUCLEOTIDE SEQUENCE</scope>
    <source>
        <strain evidence="3">JHP9</strain>
    </source>
</reference>
<keyword evidence="4" id="KW-1185">Reference proteome</keyword>
<dbReference type="RefSeq" id="WP_249738258.1">
    <property type="nucleotide sequence ID" value="NZ_JAKNCJ010000009.1"/>
</dbReference>
<dbReference type="EMBL" id="JAKNCJ010000009">
    <property type="protein sequence ID" value="MCL6424177.1"/>
    <property type="molecule type" value="Genomic_DNA"/>
</dbReference>
<organism evidence="3 4">
    <name type="scientific">Brachybacterium equifaecis</name>
    <dbReference type="NCBI Taxonomy" id="2910770"/>
    <lineage>
        <taxon>Bacteria</taxon>
        <taxon>Bacillati</taxon>
        <taxon>Actinomycetota</taxon>
        <taxon>Actinomycetes</taxon>
        <taxon>Micrococcales</taxon>
        <taxon>Dermabacteraceae</taxon>
        <taxon>Brachybacterium</taxon>
    </lineage>
</organism>
<evidence type="ECO:0000256" key="1">
    <source>
        <dbReference type="SAM" id="MobiDB-lite"/>
    </source>
</evidence>
<feature type="region of interest" description="Disordered" evidence="1">
    <location>
        <begin position="78"/>
        <end position="108"/>
    </location>
</feature>
<dbReference type="InterPro" id="IPR011009">
    <property type="entry name" value="Kinase-like_dom_sf"/>
</dbReference>
<evidence type="ECO:0000313" key="4">
    <source>
        <dbReference type="Proteomes" id="UP001203761"/>
    </source>
</evidence>
<feature type="compositionally biased region" description="Low complexity" evidence="1">
    <location>
        <begin position="79"/>
        <end position="90"/>
    </location>
</feature>
<dbReference type="Pfam" id="PF01636">
    <property type="entry name" value="APH"/>
    <property type="match status" value="1"/>
</dbReference>
<feature type="domain" description="Aminoglycoside phosphotransferase" evidence="2">
    <location>
        <begin position="56"/>
        <end position="222"/>
    </location>
</feature>
<comment type="caution">
    <text evidence="3">The sequence shown here is derived from an EMBL/GenBank/DDBJ whole genome shotgun (WGS) entry which is preliminary data.</text>
</comment>
<name>A0ABT0R2L8_9MICO</name>
<sequence>MWDGSDVRSAVRRALEGAGDRTPLRDVEVCEVGTGSLVLLTPRTAVRVARDRQRGPEIERAQRLVDSLLDLPFAVPHSTGPTATAGGATAIPTMRLSGEPHPPRSGDPGPLRELLDAVHGVELGPSCPDLAQRHAFMGGDGWERVLRDRVVPLLQEDLRGEARARIDAYASLAPVDLCFGHGDLAGTNVLWSGGAVSGVLDWDLATLEDPEEDLASLAWWHGWNVIDAIAPGRTPGRAETYRDLFPLQMIAFHVLHDGDEAGLARLLERTAPLLQQRTVC</sequence>
<evidence type="ECO:0000313" key="3">
    <source>
        <dbReference type="EMBL" id="MCL6424177.1"/>
    </source>
</evidence>